<dbReference type="InterPro" id="IPR003191">
    <property type="entry name" value="Guanylate-bd/ATL_C"/>
</dbReference>
<evidence type="ECO:0000313" key="7">
    <source>
        <dbReference type="EMBL" id="PNJ21394.1"/>
    </source>
</evidence>
<accession>A0A2J8SKU0</accession>
<comment type="caution">
    <text evidence="7">The sequence shown here is derived from an EMBL/GenBank/DDBJ whole genome shotgun (WGS) entry which is preliminary data.</text>
</comment>
<feature type="non-terminal residue" evidence="7">
    <location>
        <position position="1"/>
    </location>
</feature>
<dbReference type="GO" id="GO:0005525">
    <property type="term" value="F:GTP binding"/>
    <property type="evidence" value="ECO:0007669"/>
    <property type="project" value="UniProtKB-KW"/>
</dbReference>
<keyword evidence="2" id="KW-0378">Hydrolase</keyword>
<dbReference type="GO" id="GO:0003924">
    <property type="term" value="F:GTPase activity"/>
    <property type="evidence" value="ECO:0007669"/>
    <property type="project" value="InterPro"/>
</dbReference>
<evidence type="ECO:0000256" key="4">
    <source>
        <dbReference type="PROSITE-ProRule" id="PRU01052"/>
    </source>
</evidence>
<sequence>HDEELDPEFVQQVADFCSYIFSNSKTKTLSGGIKAEEILQTYLKSKESVTDAILQTDQILTEKEKEIEVERVKAESAQASAKMVEEMQIKYQQMMEEKEKSYQEHVKQLTEKMERERAQLLEEQEKTLTSKFQVSKC</sequence>
<keyword evidence="5" id="KW-0175">Coiled coil</keyword>
<dbReference type="Gene3D" id="1.20.1000.10">
    <property type="entry name" value="Guanylate-binding protein, C-terminal domain"/>
    <property type="match status" value="1"/>
</dbReference>
<comment type="similarity">
    <text evidence="4">Belongs to the TRAFAC class dynamin-like GTPase superfamily. GB1/RHD3 GTPase family.</text>
</comment>
<proteinExistence type="inferred from homology"/>
<dbReference type="SUPFAM" id="SSF48340">
    <property type="entry name" value="Interferon-induced guanylate-binding protein 1 (GBP1), C-terminal domain"/>
    <property type="match status" value="1"/>
</dbReference>
<keyword evidence="3" id="KW-0342">GTP-binding</keyword>
<evidence type="ECO:0000256" key="5">
    <source>
        <dbReference type="SAM" id="Coils"/>
    </source>
</evidence>
<reference evidence="7" key="1">
    <citation type="submission" date="2017-12" db="EMBL/GenBank/DDBJ databases">
        <title>High-resolution comparative analysis of great ape genomes.</title>
        <authorList>
            <person name="Pollen A."/>
            <person name="Hastie A."/>
            <person name="Hormozdiari F."/>
            <person name="Dougherty M."/>
            <person name="Liu R."/>
            <person name="Chaisson M."/>
            <person name="Hoppe E."/>
            <person name="Hill C."/>
            <person name="Pang A."/>
            <person name="Hillier L."/>
            <person name="Baker C."/>
            <person name="Armstrong J."/>
            <person name="Shendure J."/>
            <person name="Paten B."/>
            <person name="Wilson R."/>
            <person name="Chao H."/>
            <person name="Schneider V."/>
            <person name="Ventura M."/>
            <person name="Kronenberg Z."/>
            <person name="Murali S."/>
            <person name="Gordon D."/>
            <person name="Cantsilieris S."/>
            <person name="Munson K."/>
            <person name="Nelson B."/>
            <person name="Raja A."/>
            <person name="Underwood J."/>
            <person name="Diekhans M."/>
            <person name="Fiddes I."/>
            <person name="Haussler D."/>
            <person name="Eichler E."/>
        </authorList>
    </citation>
    <scope>NUCLEOTIDE SEQUENCE [LARGE SCALE GENOMIC DNA]</scope>
    <source>
        <strain evidence="7">Susie</strain>
    </source>
</reference>
<organism evidence="7">
    <name type="scientific">Pongo abelii</name>
    <name type="common">Sumatran orangutan</name>
    <name type="synonym">Pongo pygmaeus abelii</name>
    <dbReference type="NCBI Taxonomy" id="9601"/>
    <lineage>
        <taxon>Eukaryota</taxon>
        <taxon>Metazoa</taxon>
        <taxon>Chordata</taxon>
        <taxon>Craniata</taxon>
        <taxon>Vertebrata</taxon>
        <taxon>Euteleostomi</taxon>
        <taxon>Mammalia</taxon>
        <taxon>Eutheria</taxon>
        <taxon>Euarchontoglires</taxon>
        <taxon>Primates</taxon>
        <taxon>Haplorrhini</taxon>
        <taxon>Catarrhini</taxon>
        <taxon>Hominidae</taxon>
        <taxon>Pongo</taxon>
    </lineage>
</organism>
<dbReference type="Pfam" id="PF02263">
    <property type="entry name" value="GBP"/>
    <property type="match status" value="1"/>
</dbReference>
<dbReference type="Pfam" id="PF02841">
    <property type="entry name" value="GBP_C"/>
    <property type="match status" value="1"/>
</dbReference>
<evidence type="ECO:0000256" key="3">
    <source>
        <dbReference type="ARBA" id="ARBA00023134"/>
    </source>
</evidence>
<evidence type="ECO:0000256" key="1">
    <source>
        <dbReference type="ARBA" id="ARBA00022741"/>
    </source>
</evidence>
<feature type="coiled-coil region" evidence="5">
    <location>
        <begin position="60"/>
        <end position="126"/>
    </location>
</feature>
<feature type="non-terminal residue" evidence="7">
    <location>
        <position position="137"/>
    </location>
</feature>
<dbReference type="InterPro" id="IPR015894">
    <property type="entry name" value="Guanylate-bd_N"/>
</dbReference>
<protein>
    <submittedName>
        <fullName evidence="7">GBP3 isoform 10</fullName>
    </submittedName>
</protein>
<feature type="domain" description="GB1/RHD3-type G" evidence="6">
    <location>
        <begin position="1"/>
        <end position="25"/>
    </location>
</feature>
<keyword evidence="1" id="KW-0547">Nucleotide-binding</keyword>
<dbReference type="PANTHER" id="PTHR10751">
    <property type="entry name" value="GUANYLATE BINDING PROTEIN"/>
    <property type="match status" value="1"/>
</dbReference>
<dbReference type="PROSITE" id="PS51715">
    <property type="entry name" value="G_GB1_RHD3"/>
    <property type="match status" value="1"/>
</dbReference>
<evidence type="ECO:0000259" key="6">
    <source>
        <dbReference type="PROSITE" id="PS51715"/>
    </source>
</evidence>
<dbReference type="InterPro" id="IPR030386">
    <property type="entry name" value="G_GB1_RHD3_dom"/>
</dbReference>
<dbReference type="InterPro" id="IPR036543">
    <property type="entry name" value="Guanylate-bd_C_sf"/>
</dbReference>
<name>A0A2J8SKU0_PONAB</name>
<evidence type="ECO:0000256" key="2">
    <source>
        <dbReference type="ARBA" id="ARBA00022801"/>
    </source>
</evidence>
<dbReference type="EMBL" id="NDHI03003561">
    <property type="protein sequence ID" value="PNJ21394.1"/>
    <property type="molecule type" value="Genomic_DNA"/>
</dbReference>
<dbReference type="AlphaFoldDB" id="A0A2J8SKU0"/>
<gene>
    <name evidence="7" type="ORF">CR201_G0042111</name>
</gene>